<keyword evidence="4 5" id="KW-0413">Isomerase</keyword>
<evidence type="ECO:0000256" key="1">
    <source>
        <dbReference type="ARBA" id="ARBA00000971"/>
    </source>
</evidence>
<evidence type="ECO:0000256" key="3">
    <source>
        <dbReference type="ARBA" id="ARBA00023110"/>
    </source>
</evidence>
<dbReference type="AlphaFoldDB" id="A0A9W7AE67"/>
<keyword evidence="3 5" id="KW-0697">Rotamase</keyword>
<dbReference type="EC" id="5.2.1.8" evidence="2 5"/>
<dbReference type="PANTHER" id="PTHR43811">
    <property type="entry name" value="FKBP-TYPE PEPTIDYL-PROLYL CIS-TRANS ISOMERASE FKPA"/>
    <property type="match status" value="1"/>
</dbReference>
<protein>
    <recommendedName>
        <fullName evidence="2 5">peptidylprolyl isomerase</fullName>
        <ecNumber evidence="2 5">5.2.1.8</ecNumber>
    </recommendedName>
</protein>
<evidence type="ECO:0000256" key="6">
    <source>
        <dbReference type="SAM" id="Phobius"/>
    </source>
</evidence>
<dbReference type="PANTHER" id="PTHR43811:SF19">
    <property type="entry name" value="39 KDA FK506-BINDING NUCLEAR PROTEIN"/>
    <property type="match status" value="1"/>
</dbReference>
<evidence type="ECO:0000256" key="4">
    <source>
        <dbReference type="ARBA" id="ARBA00023235"/>
    </source>
</evidence>
<dbReference type="Gene3D" id="3.10.50.40">
    <property type="match status" value="1"/>
</dbReference>
<reference evidence="8" key="1">
    <citation type="submission" date="2022-07" db="EMBL/GenBank/DDBJ databases">
        <title>Genome analysis of Parmales, a sister group of diatoms, reveals the evolutionary specialization of diatoms from phago-mixotrophs to photoautotrophs.</title>
        <authorList>
            <person name="Ban H."/>
            <person name="Sato S."/>
            <person name="Yoshikawa S."/>
            <person name="Kazumasa Y."/>
            <person name="Nakamura Y."/>
            <person name="Ichinomiya M."/>
            <person name="Saitoh K."/>
            <person name="Sato N."/>
            <person name="Blanc-Mathieu R."/>
            <person name="Endo H."/>
            <person name="Kuwata A."/>
            <person name="Ogata H."/>
        </authorList>
    </citation>
    <scope>NUCLEOTIDE SEQUENCE</scope>
</reference>
<feature type="transmembrane region" description="Helical" evidence="6">
    <location>
        <begin position="310"/>
        <end position="333"/>
    </location>
</feature>
<feature type="transmembrane region" description="Helical" evidence="6">
    <location>
        <begin position="232"/>
        <end position="253"/>
    </location>
</feature>
<feature type="domain" description="PPIase FKBP-type" evidence="7">
    <location>
        <begin position="354"/>
        <end position="446"/>
    </location>
</feature>
<evidence type="ECO:0000313" key="9">
    <source>
        <dbReference type="Proteomes" id="UP001165082"/>
    </source>
</evidence>
<gene>
    <name evidence="8" type="ORF">TrRE_jg11128</name>
</gene>
<dbReference type="OrthoDB" id="77911at2759"/>
<evidence type="ECO:0000256" key="5">
    <source>
        <dbReference type="PROSITE-ProRule" id="PRU00277"/>
    </source>
</evidence>
<feature type="transmembrane region" description="Helical" evidence="6">
    <location>
        <begin position="268"/>
        <end position="289"/>
    </location>
</feature>
<keyword evidence="6" id="KW-0472">Membrane</keyword>
<sequence length="459" mass="50078">MRANMAPSVDPDSLMETDIVLYTHRSSGESMAQEEEAELGVWLEGKLYPLEIEVEEGEEETRLVPVEGSKGIEGASSSLRLVGVLSHSLFELSVRQINGGQGLGNPHGEHCEDVFIVGRRDLEEEIGRLTGKTLLLLLVALFIVIGMVYHGTCAWLPEKFLDCCAGLHVALGWAGWYFPPFLLASLGYQVADSFGLNESVSGHGAEPVEYTIVDESEIITKYQTYTRCCSNIHVALGFSAWFFPPLFFVYALYQYSSPFHWNQEGTKFWGIMLEYVIGMCMAAISNRVYPIRSIRPRNAFERVKNLVWDRAFIVSGASAAFATLSAVPTLALADSGTVEVNKLKNGSGPSPDVGELAAIRFKATVGETTIDNIFDTSEPLYTRVGSGGLIKGVEMILPQMRVGDRWVLTIPGSLAFGSKGRPASAGKPRIPADATVVFDVEMVGLPGKEPELIELIGDV</sequence>
<evidence type="ECO:0000313" key="8">
    <source>
        <dbReference type="EMBL" id="GMH71091.1"/>
    </source>
</evidence>
<dbReference type="InterPro" id="IPR046357">
    <property type="entry name" value="PPIase_dom_sf"/>
</dbReference>
<accession>A0A9W7AE67</accession>
<name>A0A9W7AE67_9STRA</name>
<comment type="catalytic activity">
    <reaction evidence="1 5">
        <text>[protein]-peptidylproline (omega=180) = [protein]-peptidylproline (omega=0)</text>
        <dbReference type="Rhea" id="RHEA:16237"/>
        <dbReference type="Rhea" id="RHEA-COMP:10747"/>
        <dbReference type="Rhea" id="RHEA-COMP:10748"/>
        <dbReference type="ChEBI" id="CHEBI:83833"/>
        <dbReference type="ChEBI" id="CHEBI:83834"/>
        <dbReference type="EC" id="5.2.1.8"/>
    </reaction>
</comment>
<evidence type="ECO:0000259" key="7">
    <source>
        <dbReference type="PROSITE" id="PS50059"/>
    </source>
</evidence>
<dbReference type="PROSITE" id="PS50059">
    <property type="entry name" value="FKBP_PPIASE"/>
    <property type="match status" value="1"/>
</dbReference>
<dbReference type="SUPFAM" id="SSF54534">
    <property type="entry name" value="FKBP-like"/>
    <property type="match status" value="1"/>
</dbReference>
<dbReference type="EMBL" id="BRXZ01001433">
    <property type="protein sequence ID" value="GMH71091.1"/>
    <property type="molecule type" value="Genomic_DNA"/>
</dbReference>
<keyword evidence="6" id="KW-0812">Transmembrane</keyword>
<comment type="caution">
    <text evidence="8">The sequence shown here is derived from an EMBL/GenBank/DDBJ whole genome shotgun (WGS) entry which is preliminary data.</text>
</comment>
<evidence type="ECO:0000256" key="2">
    <source>
        <dbReference type="ARBA" id="ARBA00013194"/>
    </source>
</evidence>
<dbReference type="Pfam" id="PF00254">
    <property type="entry name" value="FKBP_C"/>
    <property type="match status" value="1"/>
</dbReference>
<dbReference type="GO" id="GO:0003755">
    <property type="term" value="F:peptidyl-prolyl cis-trans isomerase activity"/>
    <property type="evidence" value="ECO:0007669"/>
    <property type="project" value="UniProtKB-KW"/>
</dbReference>
<organism evidence="8 9">
    <name type="scientific">Triparma retinervis</name>
    <dbReference type="NCBI Taxonomy" id="2557542"/>
    <lineage>
        <taxon>Eukaryota</taxon>
        <taxon>Sar</taxon>
        <taxon>Stramenopiles</taxon>
        <taxon>Ochrophyta</taxon>
        <taxon>Bolidophyceae</taxon>
        <taxon>Parmales</taxon>
        <taxon>Triparmaceae</taxon>
        <taxon>Triparma</taxon>
    </lineage>
</organism>
<dbReference type="Proteomes" id="UP001165082">
    <property type="component" value="Unassembled WGS sequence"/>
</dbReference>
<feature type="transmembrane region" description="Helical" evidence="6">
    <location>
        <begin position="170"/>
        <end position="191"/>
    </location>
</feature>
<keyword evidence="6" id="KW-1133">Transmembrane helix</keyword>
<feature type="transmembrane region" description="Helical" evidence="6">
    <location>
        <begin position="129"/>
        <end position="150"/>
    </location>
</feature>
<keyword evidence="9" id="KW-1185">Reference proteome</keyword>
<dbReference type="InterPro" id="IPR001179">
    <property type="entry name" value="PPIase_FKBP_dom"/>
</dbReference>
<proteinExistence type="predicted"/>